<keyword evidence="11" id="KW-1185">Reference proteome</keyword>
<dbReference type="EMBL" id="KN817573">
    <property type="protein sequence ID" value="KJA19866.1"/>
    <property type="molecule type" value="Genomic_DNA"/>
</dbReference>
<keyword evidence="8" id="KW-0539">Nucleus</keyword>
<evidence type="ECO:0000256" key="4">
    <source>
        <dbReference type="ARBA" id="ARBA00022490"/>
    </source>
</evidence>
<dbReference type="OrthoDB" id="2163387at2759"/>
<evidence type="ECO:0000256" key="9">
    <source>
        <dbReference type="SAM" id="MobiDB-lite"/>
    </source>
</evidence>
<dbReference type="Pfam" id="PF08528">
    <property type="entry name" value="Whi5"/>
    <property type="match status" value="1"/>
</dbReference>
<comment type="similarity">
    <text evidence="3">Belongs to the WHI5/NRM1 family.</text>
</comment>
<evidence type="ECO:0000313" key="10">
    <source>
        <dbReference type="EMBL" id="KJA19866.1"/>
    </source>
</evidence>
<keyword evidence="5" id="KW-0678">Repressor</keyword>
<feature type="region of interest" description="Disordered" evidence="9">
    <location>
        <begin position="286"/>
        <end position="430"/>
    </location>
</feature>
<keyword evidence="4" id="KW-0963">Cytoplasm</keyword>
<evidence type="ECO:0000256" key="8">
    <source>
        <dbReference type="ARBA" id="ARBA00023242"/>
    </source>
</evidence>
<feature type="compositionally biased region" description="Low complexity" evidence="9">
    <location>
        <begin position="288"/>
        <end position="306"/>
    </location>
</feature>
<dbReference type="OMA" id="RAEISMV"/>
<feature type="compositionally biased region" description="Low complexity" evidence="9">
    <location>
        <begin position="323"/>
        <end position="335"/>
    </location>
</feature>
<name>A0A0D2NTG3_HYPSF</name>
<evidence type="ECO:0000256" key="7">
    <source>
        <dbReference type="ARBA" id="ARBA00023163"/>
    </source>
</evidence>
<keyword evidence="6" id="KW-0805">Transcription regulation</keyword>
<keyword evidence="7" id="KW-0804">Transcription</keyword>
<feature type="region of interest" description="Disordered" evidence="9">
    <location>
        <begin position="1"/>
        <end position="37"/>
    </location>
</feature>
<evidence type="ECO:0000256" key="3">
    <source>
        <dbReference type="ARBA" id="ARBA00006922"/>
    </source>
</evidence>
<accession>A0A0D2NTG3</accession>
<feature type="compositionally biased region" description="Low complexity" evidence="9">
    <location>
        <begin position="1"/>
        <end position="10"/>
    </location>
</feature>
<comment type="subcellular location">
    <subcellularLocation>
        <location evidence="2">Cytoplasm</location>
    </subcellularLocation>
    <subcellularLocation>
        <location evidence="1">Nucleus</location>
    </subcellularLocation>
</comment>
<feature type="compositionally biased region" description="Polar residues" evidence="9">
    <location>
        <begin position="151"/>
        <end position="160"/>
    </location>
</feature>
<feature type="compositionally biased region" description="Pro residues" evidence="9">
    <location>
        <begin position="11"/>
        <end position="31"/>
    </location>
</feature>
<feature type="region of interest" description="Disordered" evidence="9">
    <location>
        <begin position="113"/>
        <end position="269"/>
    </location>
</feature>
<evidence type="ECO:0000313" key="11">
    <source>
        <dbReference type="Proteomes" id="UP000054270"/>
    </source>
</evidence>
<evidence type="ECO:0000256" key="5">
    <source>
        <dbReference type="ARBA" id="ARBA00022491"/>
    </source>
</evidence>
<gene>
    <name evidence="10" type="ORF">HYPSUDRAFT_853089</name>
</gene>
<sequence>MATPPSSATSPSPPMPYRNPTAAPPQVPPAVPADSVDREQRKIAVQKLLARAEVANITRTLRTRLAFASYKASHNIQHVSLRELEAQSVAQGQSQTQSFNRTIAAKRKAVGAPADHYNNPATTPRGANAAGAKRGGGPRNMAPPSSPRVHTPSSSITSTAGLDGAPGLWNVPQGPSLYTSILAPPPTKQARTIHNPGDPPVPAPTRPESSPRTRPSKISPKGEPSRAHAGKGRTPKAAKAAASPRRTKGGSIDKGKRRQHPDDLDMDIDGDVDMKAAATLTSLLMHNRPSIAGSASSPRSSIDGGSEYSYAHFVQSSARNAGPTSTTTMPSNSSNLAAEPLNRTQTPPPPPGGSRPQQTTTPGPAPTDSEAANLMLFLATSPSPARPATRDAKDYSAFRTLNGGSSGPLRTKGRVLFPSTPVGDPVFPGHEGGATGAGAGGHLLAHRSSRSEGSFASASSLGLGLGAGLAPARNNVGDVGRAAPSTPSAMLATSSSGSLLPPATLPLSSAPPSPARSVGKDASNSNPPPVSNPNASLGNRSSEFNFHEFINASPSTSSPRLGPPPAAAPAQTYAYQHGHSHSYGGSTAAHKSNLGLRADVGRKLFEEEQMRQAHQAQQAQVLQAAAAAAAAVGSPGRQEDTRRALGAGIDLVGS</sequence>
<evidence type="ECO:0000256" key="1">
    <source>
        <dbReference type="ARBA" id="ARBA00004123"/>
    </source>
</evidence>
<protein>
    <submittedName>
        <fullName evidence="10">Uncharacterized protein</fullName>
    </submittedName>
</protein>
<feature type="compositionally biased region" description="Low complexity" evidence="9">
    <location>
        <begin position="491"/>
        <end position="508"/>
    </location>
</feature>
<dbReference type="STRING" id="945553.A0A0D2NTG3"/>
<reference evidence="11" key="1">
    <citation type="submission" date="2014-04" db="EMBL/GenBank/DDBJ databases">
        <title>Evolutionary Origins and Diversification of the Mycorrhizal Mutualists.</title>
        <authorList>
            <consortium name="DOE Joint Genome Institute"/>
            <consortium name="Mycorrhizal Genomics Consortium"/>
            <person name="Kohler A."/>
            <person name="Kuo A."/>
            <person name="Nagy L.G."/>
            <person name="Floudas D."/>
            <person name="Copeland A."/>
            <person name="Barry K.W."/>
            <person name="Cichocki N."/>
            <person name="Veneault-Fourrey C."/>
            <person name="LaButti K."/>
            <person name="Lindquist E.A."/>
            <person name="Lipzen A."/>
            <person name="Lundell T."/>
            <person name="Morin E."/>
            <person name="Murat C."/>
            <person name="Riley R."/>
            <person name="Ohm R."/>
            <person name="Sun H."/>
            <person name="Tunlid A."/>
            <person name="Henrissat B."/>
            <person name="Grigoriev I.V."/>
            <person name="Hibbett D.S."/>
            <person name="Martin F."/>
        </authorList>
    </citation>
    <scope>NUCLEOTIDE SEQUENCE [LARGE SCALE GENOMIC DNA]</scope>
    <source>
        <strain evidence="11">FD-334 SS-4</strain>
    </source>
</reference>
<organism evidence="10 11">
    <name type="scientific">Hypholoma sublateritium (strain FD-334 SS-4)</name>
    <dbReference type="NCBI Taxonomy" id="945553"/>
    <lineage>
        <taxon>Eukaryota</taxon>
        <taxon>Fungi</taxon>
        <taxon>Dikarya</taxon>
        <taxon>Basidiomycota</taxon>
        <taxon>Agaricomycotina</taxon>
        <taxon>Agaricomycetes</taxon>
        <taxon>Agaricomycetidae</taxon>
        <taxon>Agaricales</taxon>
        <taxon>Agaricineae</taxon>
        <taxon>Strophariaceae</taxon>
        <taxon>Hypholoma</taxon>
    </lineage>
</organism>
<feature type="region of interest" description="Disordered" evidence="9">
    <location>
        <begin position="478"/>
        <end position="570"/>
    </location>
</feature>
<dbReference type="AlphaFoldDB" id="A0A0D2NTG3"/>
<dbReference type="GO" id="GO:0005634">
    <property type="term" value="C:nucleus"/>
    <property type="evidence" value="ECO:0007669"/>
    <property type="project" value="UniProtKB-SubCell"/>
</dbReference>
<proteinExistence type="inferred from homology"/>
<dbReference type="Proteomes" id="UP000054270">
    <property type="component" value="Unassembled WGS sequence"/>
</dbReference>
<dbReference type="GO" id="GO:0005737">
    <property type="term" value="C:cytoplasm"/>
    <property type="evidence" value="ECO:0007669"/>
    <property type="project" value="UniProtKB-SubCell"/>
</dbReference>
<evidence type="ECO:0000256" key="2">
    <source>
        <dbReference type="ARBA" id="ARBA00004496"/>
    </source>
</evidence>
<evidence type="ECO:0000256" key="6">
    <source>
        <dbReference type="ARBA" id="ARBA00023015"/>
    </source>
</evidence>
<dbReference type="InterPro" id="IPR013734">
    <property type="entry name" value="TF_Nrm1/Whi5"/>
</dbReference>
<feature type="region of interest" description="Disordered" evidence="9">
    <location>
        <begin position="633"/>
        <end position="654"/>
    </location>
</feature>